<keyword evidence="4" id="KW-1185">Reference proteome</keyword>
<proteinExistence type="predicted"/>
<feature type="signal peptide" evidence="2">
    <location>
        <begin position="1"/>
        <end position="24"/>
    </location>
</feature>
<sequence>MQFTNLRLLWVPISLMALVQQIAGQFKIVNLNAANLTYPSNGTTRSVNFVQIKPIVIANSSASTELQSTKSSNESGRALQQEKMPTMMVENKFIKLSIVNSTAMGNRTRERKIQQTRQNELPSDVWSKTPRLQTNTKFSSVVGYAKKSKTRSTTQTAMDPPNKSTAESSKVRRNKYRNFKSRCRCE</sequence>
<dbReference type="VEuPathDB" id="VectorBase:AMIN007444"/>
<feature type="chain" id="PRO_5008141131" evidence="2">
    <location>
        <begin position="25"/>
        <end position="186"/>
    </location>
</feature>
<reference evidence="3" key="2">
    <citation type="submission" date="2020-05" db="UniProtKB">
        <authorList>
            <consortium name="EnsemblMetazoa"/>
        </authorList>
    </citation>
    <scope>IDENTIFICATION</scope>
    <source>
        <strain evidence="3">MINIMUS1</strain>
    </source>
</reference>
<accession>A0A182WAR6</accession>
<feature type="region of interest" description="Disordered" evidence="1">
    <location>
        <begin position="146"/>
        <end position="172"/>
    </location>
</feature>
<organism evidence="3 4">
    <name type="scientific">Anopheles minimus</name>
    <dbReference type="NCBI Taxonomy" id="112268"/>
    <lineage>
        <taxon>Eukaryota</taxon>
        <taxon>Metazoa</taxon>
        <taxon>Ecdysozoa</taxon>
        <taxon>Arthropoda</taxon>
        <taxon>Hexapoda</taxon>
        <taxon>Insecta</taxon>
        <taxon>Pterygota</taxon>
        <taxon>Neoptera</taxon>
        <taxon>Endopterygota</taxon>
        <taxon>Diptera</taxon>
        <taxon>Nematocera</taxon>
        <taxon>Culicoidea</taxon>
        <taxon>Culicidae</taxon>
        <taxon>Anophelinae</taxon>
        <taxon>Anopheles</taxon>
    </lineage>
</organism>
<dbReference type="AlphaFoldDB" id="A0A182WAR6"/>
<dbReference type="EnsemblMetazoa" id="AMIN007444-RA">
    <property type="protein sequence ID" value="AMIN007444-PA"/>
    <property type="gene ID" value="AMIN007444"/>
</dbReference>
<evidence type="ECO:0000256" key="1">
    <source>
        <dbReference type="SAM" id="MobiDB-lite"/>
    </source>
</evidence>
<protein>
    <submittedName>
        <fullName evidence="3">Uncharacterized protein</fullName>
    </submittedName>
</protein>
<dbReference type="Proteomes" id="UP000075920">
    <property type="component" value="Unassembled WGS sequence"/>
</dbReference>
<evidence type="ECO:0000256" key="2">
    <source>
        <dbReference type="SAM" id="SignalP"/>
    </source>
</evidence>
<reference evidence="4" key="1">
    <citation type="submission" date="2013-03" db="EMBL/GenBank/DDBJ databases">
        <title>The Genome Sequence of Anopheles minimus MINIMUS1.</title>
        <authorList>
            <consortium name="The Broad Institute Genomics Platform"/>
            <person name="Neafsey D.E."/>
            <person name="Walton C."/>
            <person name="Walker B."/>
            <person name="Young S.K."/>
            <person name="Zeng Q."/>
            <person name="Gargeya S."/>
            <person name="Fitzgerald M."/>
            <person name="Haas B."/>
            <person name="Abouelleil A."/>
            <person name="Allen A.W."/>
            <person name="Alvarado L."/>
            <person name="Arachchi H.M."/>
            <person name="Berlin A.M."/>
            <person name="Chapman S.B."/>
            <person name="Gainer-Dewar J."/>
            <person name="Goldberg J."/>
            <person name="Griggs A."/>
            <person name="Gujja S."/>
            <person name="Hansen M."/>
            <person name="Howarth C."/>
            <person name="Imamovic A."/>
            <person name="Ireland A."/>
            <person name="Larimer J."/>
            <person name="McCowan C."/>
            <person name="Murphy C."/>
            <person name="Pearson M."/>
            <person name="Poon T.W."/>
            <person name="Priest M."/>
            <person name="Roberts A."/>
            <person name="Saif S."/>
            <person name="Shea T."/>
            <person name="Sisk P."/>
            <person name="Sykes S."/>
            <person name="Wortman J."/>
            <person name="Nusbaum C."/>
            <person name="Birren B."/>
        </authorList>
    </citation>
    <scope>NUCLEOTIDE SEQUENCE [LARGE SCALE GENOMIC DNA]</scope>
    <source>
        <strain evidence="4">MINIMUS1</strain>
    </source>
</reference>
<keyword evidence="2" id="KW-0732">Signal</keyword>
<name>A0A182WAR6_9DIPT</name>
<evidence type="ECO:0000313" key="3">
    <source>
        <dbReference type="EnsemblMetazoa" id="AMIN007444-PA"/>
    </source>
</evidence>
<feature type="compositionally biased region" description="Polar residues" evidence="1">
    <location>
        <begin position="151"/>
        <end position="168"/>
    </location>
</feature>
<evidence type="ECO:0000313" key="4">
    <source>
        <dbReference type="Proteomes" id="UP000075920"/>
    </source>
</evidence>